<dbReference type="GO" id="GO:0005085">
    <property type="term" value="F:guanyl-nucleotide exchange factor activity"/>
    <property type="evidence" value="ECO:0007669"/>
    <property type="project" value="UniProtKB-KW"/>
</dbReference>
<evidence type="ECO:0000256" key="6">
    <source>
        <dbReference type="ARBA" id="ARBA00022599"/>
    </source>
</evidence>
<keyword evidence="5" id="KW-0963">Cytoplasm</keyword>
<dbReference type="AlphaFoldDB" id="A0A8D3CUJ5"/>
<feature type="domain" description="N-terminal Ras-GEF" evidence="18">
    <location>
        <begin position="3"/>
        <end position="121"/>
    </location>
</feature>
<dbReference type="FunFam" id="1.10.840.10:FF:000003">
    <property type="entry name" value="Ras guanyl-releasing protein 3 isoform 1"/>
    <property type="match status" value="1"/>
</dbReference>
<dbReference type="SMART" id="SM00054">
    <property type="entry name" value="EFh"/>
    <property type="match status" value="2"/>
</dbReference>
<keyword evidence="9" id="KW-0677">Repeat</keyword>
<dbReference type="GO" id="GO:0043005">
    <property type="term" value="C:neuron projection"/>
    <property type="evidence" value="ECO:0007669"/>
    <property type="project" value="UniProtKB-KW"/>
</dbReference>
<dbReference type="SMART" id="SM00229">
    <property type="entry name" value="RasGEFN"/>
    <property type="match status" value="1"/>
</dbReference>
<keyword evidence="12" id="KW-0106">Calcium</keyword>
<comment type="subcellular location">
    <subcellularLocation>
        <location evidence="1">Cell membrane</location>
        <topology evidence="1">Peripheral membrane protein</topology>
    </subcellularLocation>
    <subcellularLocation>
        <location evidence="2">Cytoplasm</location>
        <location evidence="2">Cytosol</location>
    </subcellularLocation>
    <subcellularLocation>
        <location evidence="15">Synapse</location>
        <location evidence="15">Synaptosome</location>
    </subcellularLocation>
</comment>
<dbReference type="Pfam" id="PF13499">
    <property type="entry name" value="EF-hand_7"/>
    <property type="match status" value="1"/>
</dbReference>
<dbReference type="InterPro" id="IPR011992">
    <property type="entry name" value="EF-hand-dom_pair"/>
</dbReference>
<dbReference type="Gene3D" id="1.10.840.10">
    <property type="entry name" value="Ras guanine-nucleotide exchange factors catalytic domain"/>
    <property type="match status" value="1"/>
</dbReference>
<evidence type="ECO:0000256" key="9">
    <source>
        <dbReference type="ARBA" id="ARBA00022737"/>
    </source>
</evidence>
<dbReference type="PROSITE" id="PS50009">
    <property type="entry name" value="RASGEF_CAT"/>
    <property type="match status" value="1"/>
</dbReference>
<feature type="domain" description="EF-hand" evidence="19">
    <location>
        <begin position="391"/>
        <end position="426"/>
    </location>
</feature>
<evidence type="ECO:0000256" key="16">
    <source>
        <dbReference type="PROSITE-ProRule" id="PRU00168"/>
    </source>
</evidence>
<evidence type="ECO:0000259" key="17">
    <source>
        <dbReference type="PROSITE" id="PS50009"/>
    </source>
</evidence>
<dbReference type="CDD" id="cd00051">
    <property type="entry name" value="EFh"/>
    <property type="match status" value="1"/>
</dbReference>
<evidence type="ECO:0000256" key="8">
    <source>
        <dbReference type="ARBA" id="ARBA00022723"/>
    </source>
</evidence>
<dbReference type="Proteomes" id="UP000694558">
    <property type="component" value="Chromosome 4"/>
</dbReference>
<organism evidence="20 21">
    <name type="scientific">Scophthalmus maximus</name>
    <name type="common">Turbot</name>
    <name type="synonym">Psetta maxima</name>
    <dbReference type="NCBI Taxonomy" id="52904"/>
    <lineage>
        <taxon>Eukaryota</taxon>
        <taxon>Metazoa</taxon>
        <taxon>Chordata</taxon>
        <taxon>Craniata</taxon>
        <taxon>Vertebrata</taxon>
        <taxon>Euteleostomi</taxon>
        <taxon>Actinopterygii</taxon>
        <taxon>Neopterygii</taxon>
        <taxon>Teleostei</taxon>
        <taxon>Neoteleostei</taxon>
        <taxon>Acanthomorphata</taxon>
        <taxon>Carangaria</taxon>
        <taxon>Pleuronectiformes</taxon>
        <taxon>Pleuronectoidei</taxon>
        <taxon>Scophthalmidae</taxon>
        <taxon>Scophthalmus</taxon>
    </lineage>
</organism>
<evidence type="ECO:0000256" key="14">
    <source>
        <dbReference type="ARBA" id="ARBA00023136"/>
    </source>
</evidence>
<dbReference type="SMART" id="SM00147">
    <property type="entry name" value="RasGEF"/>
    <property type="match status" value="1"/>
</dbReference>
<dbReference type="InterPro" id="IPR002048">
    <property type="entry name" value="EF_hand_dom"/>
</dbReference>
<dbReference type="InterPro" id="IPR036964">
    <property type="entry name" value="RASGEF_cat_dom_sf"/>
</dbReference>
<dbReference type="GO" id="GO:0008270">
    <property type="term" value="F:zinc ion binding"/>
    <property type="evidence" value="ECO:0007669"/>
    <property type="project" value="UniProtKB-KW"/>
</dbReference>
<feature type="domain" description="EF-hand" evidence="19">
    <location>
        <begin position="429"/>
        <end position="455"/>
    </location>
</feature>
<evidence type="ECO:0000256" key="3">
    <source>
        <dbReference type="ARBA" id="ARBA00009566"/>
    </source>
</evidence>
<evidence type="ECO:0000256" key="12">
    <source>
        <dbReference type="ARBA" id="ARBA00022837"/>
    </source>
</evidence>
<evidence type="ECO:0000259" key="18">
    <source>
        <dbReference type="PROSITE" id="PS50212"/>
    </source>
</evidence>
<dbReference type="InterPro" id="IPR018247">
    <property type="entry name" value="EF_Hand_1_Ca_BS"/>
</dbReference>
<dbReference type="Ensembl" id="ENSSMAT00000055393.1">
    <property type="protein sequence ID" value="ENSSMAP00000050953.1"/>
    <property type="gene ID" value="ENSSMAG00000014071.2"/>
</dbReference>
<keyword evidence="4" id="KW-1003">Cell membrane</keyword>
<keyword evidence="6" id="KW-0771">Synaptosome</keyword>
<accession>A0A8D3CUJ5</accession>
<comment type="similarity">
    <text evidence="3">Belongs to the RASGRP family.</text>
</comment>
<dbReference type="GO" id="GO:0005829">
    <property type="term" value="C:cytosol"/>
    <property type="evidence" value="ECO:0007669"/>
    <property type="project" value="UniProtKB-SubCell"/>
</dbReference>
<dbReference type="CDD" id="cd00155">
    <property type="entry name" value="RasGEF"/>
    <property type="match status" value="1"/>
</dbReference>
<evidence type="ECO:0000256" key="2">
    <source>
        <dbReference type="ARBA" id="ARBA00004514"/>
    </source>
</evidence>
<evidence type="ECO:0000313" key="21">
    <source>
        <dbReference type="Proteomes" id="UP000694558"/>
    </source>
</evidence>
<evidence type="ECO:0000259" key="19">
    <source>
        <dbReference type="PROSITE" id="PS50222"/>
    </source>
</evidence>
<evidence type="ECO:0008006" key="22">
    <source>
        <dbReference type="Google" id="ProtNLM"/>
    </source>
</evidence>
<evidence type="ECO:0000313" key="20">
    <source>
        <dbReference type="Ensembl" id="ENSSMAP00000050953.1"/>
    </source>
</evidence>
<dbReference type="GO" id="GO:0005509">
    <property type="term" value="F:calcium ion binding"/>
    <property type="evidence" value="ECO:0007669"/>
    <property type="project" value="InterPro"/>
</dbReference>
<dbReference type="Gene3D" id="1.20.870.10">
    <property type="entry name" value="Son of sevenless (SoS) protein Chain: S domain 1"/>
    <property type="match status" value="1"/>
</dbReference>
<name>A0A8D3CUJ5_SCOMX</name>
<dbReference type="InterPro" id="IPR000651">
    <property type="entry name" value="Ras-like_Gua-exchang_fac_N"/>
</dbReference>
<dbReference type="CDD" id="cd06224">
    <property type="entry name" value="REM"/>
    <property type="match status" value="1"/>
</dbReference>
<protein>
    <recommendedName>
        <fullName evidence="22">RAS guanyl-releasing protein 2</fullName>
    </recommendedName>
</protein>
<reference evidence="20" key="1">
    <citation type="submission" date="2023-05" db="EMBL/GenBank/DDBJ databases">
        <title>High-quality long-read genome of Scophthalmus maximus.</title>
        <authorList>
            <person name="Lien S."/>
            <person name="Martinez P."/>
        </authorList>
    </citation>
    <scope>NUCLEOTIDE SEQUENCE [LARGE SCALE GENOMIC DNA]</scope>
</reference>
<proteinExistence type="inferred from homology"/>
<dbReference type="PANTHER" id="PTHR23113">
    <property type="entry name" value="GUANINE NUCLEOTIDE EXCHANGE FACTOR"/>
    <property type="match status" value="1"/>
</dbReference>
<evidence type="ECO:0000256" key="13">
    <source>
        <dbReference type="ARBA" id="ARBA00023018"/>
    </source>
</evidence>
<dbReference type="Gene3D" id="1.10.238.10">
    <property type="entry name" value="EF-hand"/>
    <property type="match status" value="1"/>
</dbReference>
<dbReference type="SUPFAM" id="SSF48366">
    <property type="entry name" value="Ras GEF"/>
    <property type="match status" value="1"/>
</dbReference>
<dbReference type="GO" id="GO:0005886">
    <property type="term" value="C:plasma membrane"/>
    <property type="evidence" value="ECO:0007669"/>
    <property type="project" value="UniProtKB-SubCell"/>
</dbReference>
<dbReference type="InterPro" id="IPR001895">
    <property type="entry name" value="RASGEF_cat_dom"/>
</dbReference>
<dbReference type="PANTHER" id="PTHR23113:SF16">
    <property type="entry name" value="RAS GUANYL-RELEASING PROTEIN 2"/>
    <property type="match status" value="1"/>
</dbReference>
<keyword evidence="11" id="KW-0862">Zinc</keyword>
<dbReference type="GeneTree" id="ENSGT00940000160483"/>
<dbReference type="InterPro" id="IPR023578">
    <property type="entry name" value="Ras_GEF_dom_sf"/>
</dbReference>
<evidence type="ECO:0000256" key="7">
    <source>
        <dbReference type="ARBA" id="ARBA00022658"/>
    </source>
</evidence>
<evidence type="ECO:0000256" key="15">
    <source>
        <dbReference type="ARBA" id="ARBA00034102"/>
    </source>
</evidence>
<keyword evidence="13" id="KW-0770">Synapse</keyword>
<keyword evidence="7 16" id="KW-0344">Guanine-nucleotide releasing factor</keyword>
<dbReference type="Pfam" id="PF00617">
    <property type="entry name" value="RasGEF"/>
    <property type="match status" value="1"/>
</dbReference>
<evidence type="ECO:0000256" key="5">
    <source>
        <dbReference type="ARBA" id="ARBA00022490"/>
    </source>
</evidence>
<reference evidence="20" key="2">
    <citation type="submission" date="2025-08" db="UniProtKB">
        <authorList>
            <consortium name="Ensembl"/>
        </authorList>
    </citation>
    <scope>IDENTIFICATION</scope>
</reference>
<keyword evidence="10" id="KW-0863">Zinc-finger</keyword>
<dbReference type="GO" id="GO:0007265">
    <property type="term" value="P:Ras protein signal transduction"/>
    <property type="evidence" value="ECO:0007669"/>
    <property type="project" value="TreeGrafter"/>
</dbReference>
<dbReference type="InterPro" id="IPR008937">
    <property type="entry name" value="Ras-like_GEF"/>
</dbReference>
<evidence type="ECO:0000256" key="1">
    <source>
        <dbReference type="ARBA" id="ARBA00004202"/>
    </source>
</evidence>
<gene>
    <name evidence="20" type="primary">LOC118300111</name>
</gene>
<keyword evidence="14" id="KW-0472">Membrane</keyword>
<evidence type="ECO:0000256" key="11">
    <source>
        <dbReference type="ARBA" id="ARBA00022833"/>
    </source>
</evidence>
<evidence type="ECO:0000256" key="4">
    <source>
        <dbReference type="ARBA" id="ARBA00022475"/>
    </source>
</evidence>
<dbReference type="SUPFAM" id="SSF47473">
    <property type="entry name" value="EF-hand"/>
    <property type="match status" value="1"/>
</dbReference>
<feature type="domain" description="Ras-GEF" evidence="17">
    <location>
        <begin position="149"/>
        <end position="382"/>
    </location>
</feature>
<keyword evidence="8" id="KW-0479">Metal-binding</keyword>
<evidence type="ECO:0000256" key="10">
    <source>
        <dbReference type="ARBA" id="ARBA00022771"/>
    </source>
</evidence>
<dbReference type="PROSITE" id="PS00018">
    <property type="entry name" value="EF_HAND_1"/>
    <property type="match status" value="2"/>
</dbReference>
<dbReference type="GO" id="GO:0045202">
    <property type="term" value="C:synapse"/>
    <property type="evidence" value="ECO:0007669"/>
    <property type="project" value="UniProtKB-SubCell"/>
</dbReference>
<dbReference type="PROSITE" id="PS50212">
    <property type="entry name" value="RASGEF_NTER"/>
    <property type="match status" value="1"/>
</dbReference>
<dbReference type="PROSITE" id="PS50222">
    <property type="entry name" value="EF_HAND_2"/>
    <property type="match status" value="2"/>
</dbReference>
<sequence>MESVLSEQSATVDKLVEACIQAFDENGTLKDASLVRMFLMMHPWYIPSTDMAKKLVSQEESCTAERRTRICHLVKYWISEFPAEFNLNPELADHIKDFKDLLVTEGNESQSQLIDLDSVPSYKWKRQVTQRVPSVSKKRKMSLLFDHLDSCELAEHLTYLEYKSFCKILFQDYHSFVMHGCTVDNPILERFITLFNSVSQWIQLMVLSKPTAPQRAAVISHFIRVAQKLLQLQNFNTLMAVVGGLSNSSISRLKDTQSHISTETNKVFNNLIELVTSCGNYSQYRKRFSECSGFRFPILGVHLKDLIAVHVALPDWADKEKMQVNLPKTQQLYGILQELAIIQTTPPHIDANTDLLNLLTVSLDQYHTEEEIYQMSLQREPRNTPFLFFHAFPSHLQSVFKNFDTDGDGHISRDEFEAIRNNFPYLSKFGELDKNQDGKISREEMIDYFMKASSLLNCKMGFIHTFTEATYVKPTFCEHCAGFVSKHMKLAHGHKSYFGLVFLSRLQTKLMVNPGSAVWFILGPVSCEGL</sequence>